<reference evidence="2 3" key="1">
    <citation type="submission" date="2018-02" db="EMBL/GenBank/DDBJ databases">
        <title>The genomes of Aspergillus section Nigri reveals drivers in fungal speciation.</title>
        <authorList>
            <consortium name="DOE Joint Genome Institute"/>
            <person name="Vesth T.C."/>
            <person name="Nybo J."/>
            <person name="Theobald S."/>
            <person name="Brandl J."/>
            <person name="Frisvad J.C."/>
            <person name="Nielsen K.F."/>
            <person name="Lyhne E.K."/>
            <person name="Kogle M.E."/>
            <person name="Kuo A."/>
            <person name="Riley R."/>
            <person name="Clum A."/>
            <person name="Nolan M."/>
            <person name="Lipzen A."/>
            <person name="Salamov A."/>
            <person name="Henrissat B."/>
            <person name="Wiebenga A."/>
            <person name="De vries R.P."/>
            <person name="Grigoriev I.V."/>
            <person name="Mortensen U.H."/>
            <person name="Andersen M.R."/>
            <person name="Baker S.E."/>
        </authorList>
    </citation>
    <scope>NUCLEOTIDE SEQUENCE [LARGE SCALE GENOMIC DNA]</scope>
    <source>
        <strain evidence="2 3">CBS 114.51</strain>
    </source>
</reference>
<dbReference type="InterPro" id="IPR012349">
    <property type="entry name" value="Split_barrel_FMN-bd"/>
</dbReference>
<sequence>MLTTKSSDDELLTSRCMALAGKVRLQNINHMPLAPHPRPFLSRLTRDFPNAQEHGGIDLVFHTNLFSHKTMDLTTHPKEVNMSFLDPLSGSWASISGTASIISDRDTVKKYYSPALQAWLGDLGDGVHDGGPEDPRIGVIKLEAVTAHYALARKGMLTRAVETVKSVATGNVPAINSIRELSRAELEECKFSCFSSHFFVIEHQVGTNRE</sequence>
<dbReference type="Gene3D" id="2.30.110.10">
    <property type="entry name" value="Electron Transport, Fmn-binding Protein, Chain A"/>
    <property type="match status" value="1"/>
</dbReference>
<dbReference type="PANTHER" id="PTHR34818">
    <property type="entry name" value="PROTEIN BLI-3"/>
    <property type="match status" value="1"/>
</dbReference>
<dbReference type="AlphaFoldDB" id="A0A8T8WXR6"/>
<keyword evidence="3" id="KW-1185">Reference proteome</keyword>
<dbReference type="SUPFAM" id="SSF50475">
    <property type="entry name" value="FMN-binding split barrel"/>
    <property type="match status" value="1"/>
</dbReference>
<dbReference type="Proteomes" id="UP000249497">
    <property type="component" value="Unassembled WGS sequence"/>
</dbReference>
<dbReference type="Pfam" id="PF16242">
    <property type="entry name" value="Pyrid_ox_like"/>
    <property type="match status" value="1"/>
</dbReference>
<evidence type="ECO:0000313" key="3">
    <source>
        <dbReference type="Proteomes" id="UP000249497"/>
    </source>
</evidence>
<proteinExistence type="predicted"/>
<dbReference type="InterPro" id="IPR038725">
    <property type="entry name" value="YdaG_split_barrel_FMN-bd"/>
</dbReference>
<feature type="domain" description="General stress protein FMN-binding split barrel" evidence="1">
    <location>
        <begin position="58"/>
        <end position="172"/>
    </location>
</feature>
<name>A0A8T8WXR6_ASPJA</name>
<dbReference type="EMBL" id="KZ824801">
    <property type="protein sequence ID" value="RAH80677.1"/>
    <property type="molecule type" value="Genomic_DNA"/>
</dbReference>
<gene>
    <name evidence="2" type="ORF">BO86DRAFT_390053</name>
</gene>
<evidence type="ECO:0000313" key="2">
    <source>
        <dbReference type="EMBL" id="RAH80677.1"/>
    </source>
</evidence>
<dbReference type="InterPro" id="IPR052917">
    <property type="entry name" value="Stress-Dev_Protein"/>
</dbReference>
<accession>A0A8T8WXR6</accession>
<dbReference type="PANTHER" id="PTHR34818:SF1">
    <property type="entry name" value="PROTEIN BLI-3"/>
    <property type="match status" value="1"/>
</dbReference>
<evidence type="ECO:0000259" key="1">
    <source>
        <dbReference type="Pfam" id="PF16242"/>
    </source>
</evidence>
<dbReference type="OrthoDB" id="434253at2759"/>
<dbReference type="GeneID" id="37175986"/>
<protein>
    <recommendedName>
        <fullName evidence="1">General stress protein FMN-binding split barrel domain-containing protein</fullName>
    </recommendedName>
</protein>
<organism evidence="2 3">
    <name type="scientific">Aspergillus japonicus CBS 114.51</name>
    <dbReference type="NCBI Taxonomy" id="1448312"/>
    <lineage>
        <taxon>Eukaryota</taxon>
        <taxon>Fungi</taxon>
        <taxon>Dikarya</taxon>
        <taxon>Ascomycota</taxon>
        <taxon>Pezizomycotina</taxon>
        <taxon>Eurotiomycetes</taxon>
        <taxon>Eurotiomycetidae</taxon>
        <taxon>Eurotiales</taxon>
        <taxon>Aspergillaceae</taxon>
        <taxon>Aspergillus</taxon>
        <taxon>Aspergillus subgen. Circumdati</taxon>
    </lineage>
</organism>
<dbReference type="RefSeq" id="XP_025526571.1">
    <property type="nucleotide sequence ID" value="XM_025672294.1"/>
</dbReference>